<keyword evidence="4" id="KW-0238">DNA-binding</keyword>
<dbReference type="GO" id="GO:0000978">
    <property type="term" value="F:RNA polymerase II cis-regulatory region sequence-specific DNA binding"/>
    <property type="evidence" value="ECO:0007669"/>
    <property type="project" value="TreeGrafter"/>
</dbReference>
<dbReference type="Gene3D" id="1.20.5.170">
    <property type="match status" value="1"/>
</dbReference>
<evidence type="ECO:0000313" key="10">
    <source>
        <dbReference type="EMBL" id="CAH0396203.1"/>
    </source>
</evidence>
<feature type="region of interest" description="Disordered" evidence="8">
    <location>
        <begin position="254"/>
        <end position="291"/>
    </location>
</feature>
<dbReference type="GO" id="GO:0005634">
    <property type="term" value="C:nucleus"/>
    <property type="evidence" value="ECO:0007669"/>
    <property type="project" value="UniProtKB-SubCell"/>
</dbReference>
<feature type="compositionally biased region" description="Polar residues" evidence="8">
    <location>
        <begin position="218"/>
        <end position="235"/>
    </location>
</feature>
<dbReference type="GO" id="GO:0000981">
    <property type="term" value="F:DNA-binding transcription factor activity, RNA polymerase II-specific"/>
    <property type="evidence" value="ECO:0007669"/>
    <property type="project" value="TreeGrafter"/>
</dbReference>
<evidence type="ECO:0000256" key="1">
    <source>
        <dbReference type="ARBA" id="ARBA00004123"/>
    </source>
</evidence>
<feature type="compositionally biased region" description="Low complexity" evidence="8">
    <location>
        <begin position="77"/>
        <end position="86"/>
    </location>
</feature>
<feature type="coiled-coil region" evidence="7">
    <location>
        <begin position="299"/>
        <end position="345"/>
    </location>
</feature>
<evidence type="ECO:0000256" key="8">
    <source>
        <dbReference type="SAM" id="MobiDB-lite"/>
    </source>
</evidence>
<evidence type="ECO:0000256" key="4">
    <source>
        <dbReference type="ARBA" id="ARBA00023125"/>
    </source>
</evidence>
<dbReference type="InterPro" id="IPR004827">
    <property type="entry name" value="bZIP"/>
</dbReference>
<gene>
    <name evidence="10" type="ORF">BEMITA_LOCUS14294</name>
</gene>
<dbReference type="PANTHER" id="PTHR11988:SF27">
    <property type="entry name" value="GH27708P"/>
    <property type="match status" value="1"/>
</dbReference>
<feature type="compositionally biased region" description="Basic and acidic residues" evidence="8">
    <location>
        <begin position="24"/>
        <end position="36"/>
    </location>
</feature>
<keyword evidence="6" id="KW-0539">Nucleus</keyword>
<sequence>MTEYGLSMTSLTSPLDFSRHRRQPQRESNPEPREAHLPSASVLDLRVRKVGEATDQDCRSMFEAYVANAGTPPSPATPTRASRSTSESTDDSGPRSPSPPHFQNSRQNPAPANTPRHGLGLNAPLYVNTATDGPQRPSVPDPRAPLSPAAQHSPTLQRMSDSTESISGSAFTATGNRSFDASQYYAALRSLSSGNPQNWIQQARASGYHRLPPFSEISLDQSSRQPELPGQTGNYKEQRKSADFLPISVLAHDRISGPRPQTGSAEELDGSGSGSDCEQGQLPVSTGCENGKDEAYWERRRKNNEAAKKSRDARRAKEDEIAVKAAVLEKENICLKLNLAALKKEHQRLMHILK</sequence>
<dbReference type="FunFam" id="1.20.5.170:FF:000025">
    <property type="entry name" value="nuclear factor interleukin-3-regulated protein-like"/>
    <property type="match status" value="1"/>
</dbReference>
<dbReference type="InterPro" id="IPR046347">
    <property type="entry name" value="bZIP_sf"/>
</dbReference>
<dbReference type="KEGG" id="btab:109033339"/>
<feature type="domain" description="BZIP" evidence="9">
    <location>
        <begin position="293"/>
        <end position="354"/>
    </location>
</feature>
<evidence type="ECO:0000256" key="7">
    <source>
        <dbReference type="SAM" id="Coils"/>
    </source>
</evidence>
<proteinExistence type="inferred from homology"/>
<keyword evidence="11" id="KW-1185">Reference proteome</keyword>
<evidence type="ECO:0000256" key="2">
    <source>
        <dbReference type="ARBA" id="ARBA00006079"/>
    </source>
</evidence>
<protein>
    <recommendedName>
        <fullName evidence="9">BZIP domain-containing protein</fullName>
    </recommendedName>
</protein>
<reference evidence="10" key="1">
    <citation type="submission" date="2021-12" db="EMBL/GenBank/DDBJ databases">
        <authorList>
            <person name="King R."/>
        </authorList>
    </citation>
    <scope>NUCLEOTIDE SEQUENCE</scope>
</reference>
<dbReference type="SMART" id="SM00338">
    <property type="entry name" value="BRLZ"/>
    <property type="match status" value="1"/>
</dbReference>
<dbReference type="CDD" id="cd14695">
    <property type="entry name" value="bZIP_HLF"/>
    <property type="match status" value="1"/>
</dbReference>
<evidence type="ECO:0000256" key="6">
    <source>
        <dbReference type="ARBA" id="ARBA00023242"/>
    </source>
</evidence>
<keyword evidence="3" id="KW-0805">Transcription regulation</keyword>
<feature type="region of interest" description="Disordered" evidence="8">
    <location>
        <begin position="64"/>
        <end position="174"/>
    </location>
</feature>
<comment type="similarity">
    <text evidence="2">Belongs to the bZIP family. NFIL3 subfamily.</text>
</comment>
<dbReference type="PANTHER" id="PTHR11988">
    <property type="entry name" value="THYROTROPH EMBRYONIC FACTOR RELATED"/>
    <property type="match status" value="1"/>
</dbReference>
<feature type="compositionally biased region" description="Polar residues" evidence="8">
    <location>
        <begin position="101"/>
        <end position="111"/>
    </location>
</feature>
<keyword evidence="7" id="KW-0175">Coiled coil</keyword>
<dbReference type="PROSITE" id="PS50217">
    <property type="entry name" value="BZIP"/>
    <property type="match status" value="1"/>
</dbReference>
<dbReference type="InterPro" id="IPR040223">
    <property type="entry name" value="PAR_bZIP"/>
</dbReference>
<feature type="compositionally biased region" description="Polar residues" evidence="8">
    <location>
        <begin position="150"/>
        <end position="174"/>
    </location>
</feature>
<keyword evidence="5" id="KW-0804">Transcription</keyword>
<evidence type="ECO:0000256" key="3">
    <source>
        <dbReference type="ARBA" id="ARBA00023015"/>
    </source>
</evidence>
<evidence type="ECO:0000256" key="5">
    <source>
        <dbReference type="ARBA" id="ARBA00023163"/>
    </source>
</evidence>
<dbReference type="Proteomes" id="UP001152759">
    <property type="component" value="Chromosome 9"/>
</dbReference>
<evidence type="ECO:0000313" key="11">
    <source>
        <dbReference type="Proteomes" id="UP001152759"/>
    </source>
</evidence>
<feature type="region of interest" description="Disordered" evidence="8">
    <location>
        <begin position="218"/>
        <end position="238"/>
    </location>
</feature>
<evidence type="ECO:0000259" key="9">
    <source>
        <dbReference type="PROSITE" id="PS50217"/>
    </source>
</evidence>
<dbReference type="Pfam" id="PF07716">
    <property type="entry name" value="bZIP_2"/>
    <property type="match status" value="1"/>
</dbReference>
<dbReference type="EMBL" id="OU963870">
    <property type="protein sequence ID" value="CAH0396203.1"/>
    <property type="molecule type" value="Genomic_DNA"/>
</dbReference>
<dbReference type="SUPFAM" id="SSF57959">
    <property type="entry name" value="Leucine zipper domain"/>
    <property type="match status" value="1"/>
</dbReference>
<feature type="region of interest" description="Disordered" evidence="8">
    <location>
        <begin position="1"/>
        <end position="41"/>
    </location>
</feature>
<accession>A0A9P0AK05</accession>
<feature type="compositionally biased region" description="Polar residues" evidence="8">
    <location>
        <begin position="274"/>
        <end position="288"/>
    </location>
</feature>
<comment type="subcellular location">
    <subcellularLocation>
        <location evidence="1">Nucleus</location>
    </subcellularLocation>
</comment>
<organism evidence="10 11">
    <name type="scientific">Bemisia tabaci</name>
    <name type="common">Sweetpotato whitefly</name>
    <name type="synonym">Aleurodes tabaci</name>
    <dbReference type="NCBI Taxonomy" id="7038"/>
    <lineage>
        <taxon>Eukaryota</taxon>
        <taxon>Metazoa</taxon>
        <taxon>Ecdysozoa</taxon>
        <taxon>Arthropoda</taxon>
        <taxon>Hexapoda</taxon>
        <taxon>Insecta</taxon>
        <taxon>Pterygota</taxon>
        <taxon>Neoptera</taxon>
        <taxon>Paraneoptera</taxon>
        <taxon>Hemiptera</taxon>
        <taxon>Sternorrhyncha</taxon>
        <taxon>Aleyrodoidea</taxon>
        <taxon>Aleyrodidae</taxon>
        <taxon>Aleyrodinae</taxon>
        <taxon>Bemisia</taxon>
    </lineage>
</organism>
<dbReference type="AlphaFoldDB" id="A0A9P0AK05"/>
<name>A0A9P0AK05_BEMTA</name>